<reference evidence="2" key="1">
    <citation type="submission" date="2016-07" db="EMBL/GenBank/DDBJ databases">
        <authorList>
            <person name="Bretaudeau A."/>
        </authorList>
    </citation>
    <scope>NUCLEOTIDE SEQUENCE</scope>
    <source>
        <strain evidence="2">Rice</strain>
        <tissue evidence="2">Whole body</tissue>
    </source>
</reference>
<keyword evidence="1" id="KW-0732">Signal</keyword>
<dbReference type="GO" id="GO:0005576">
    <property type="term" value="C:extracellular region"/>
    <property type="evidence" value="ECO:0007669"/>
    <property type="project" value="InterPro"/>
</dbReference>
<dbReference type="GO" id="GO:0042742">
    <property type="term" value="P:defense response to bacterium"/>
    <property type="evidence" value="ECO:0007669"/>
    <property type="project" value="InterPro"/>
</dbReference>
<evidence type="ECO:0000313" key="2">
    <source>
        <dbReference type="EMBL" id="SOQ49236.1"/>
    </source>
</evidence>
<protein>
    <submittedName>
        <fullName evidence="2">SFRICE_036557</fullName>
    </submittedName>
</protein>
<evidence type="ECO:0000256" key="1">
    <source>
        <dbReference type="SAM" id="SignalP"/>
    </source>
</evidence>
<dbReference type="InterPro" id="IPR009456">
    <property type="entry name" value="Moricin_fam"/>
</dbReference>
<gene>
    <name evidence="2" type="ORF">SFRICE_036557</name>
</gene>
<feature type="signal peptide" evidence="1">
    <location>
        <begin position="1"/>
        <end position="23"/>
    </location>
</feature>
<sequence>MKLFNLLVLVLAVVAMLMGGASAHPKGTGTALSKGAKAANLMISTDENDDNVFYILTTYKCRLLNKGIFSHGEGLGINRHSCSMRVDNFKLIIEILSSGFLTMLSFTFVNGFSPVFGAFTNIQFHMHMTPIPETIICGSHKELFRAGIEPATRSAAASCPATASTKGAIGAIGAIGTGREIYEHVKNKG</sequence>
<dbReference type="AlphaFoldDB" id="A0A2H1W8G6"/>
<name>A0A2H1W8G6_SPOFR</name>
<dbReference type="EMBL" id="ODYU01006938">
    <property type="protein sequence ID" value="SOQ49236.1"/>
    <property type="molecule type" value="Genomic_DNA"/>
</dbReference>
<dbReference type="Pfam" id="PF06451">
    <property type="entry name" value="Moricin"/>
    <property type="match status" value="1"/>
</dbReference>
<accession>A0A2H1W8G6</accession>
<organism evidence="2">
    <name type="scientific">Spodoptera frugiperda</name>
    <name type="common">Fall armyworm</name>
    <dbReference type="NCBI Taxonomy" id="7108"/>
    <lineage>
        <taxon>Eukaryota</taxon>
        <taxon>Metazoa</taxon>
        <taxon>Ecdysozoa</taxon>
        <taxon>Arthropoda</taxon>
        <taxon>Hexapoda</taxon>
        <taxon>Insecta</taxon>
        <taxon>Pterygota</taxon>
        <taxon>Neoptera</taxon>
        <taxon>Endopterygota</taxon>
        <taxon>Lepidoptera</taxon>
        <taxon>Glossata</taxon>
        <taxon>Ditrysia</taxon>
        <taxon>Noctuoidea</taxon>
        <taxon>Noctuidae</taxon>
        <taxon>Amphipyrinae</taxon>
        <taxon>Spodoptera</taxon>
    </lineage>
</organism>
<feature type="chain" id="PRO_5013621653" evidence="1">
    <location>
        <begin position="24"/>
        <end position="189"/>
    </location>
</feature>
<proteinExistence type="predicted"/>